<accession>A0ABQ9XX09</accession>
<gene>
    <name evidence="1" type="ORF">BLNAU_8994</name>
</gene>
<organism evidence="1 2">
    <name type="scientific">Blattamonas nauphoetae</name>
    <dbReference type="NCBI Taxonomy" id="2049346"/>
    <lineage>
        <taxon>Eukaryota</taxon>
        <taxon>Metamonada</taxon>
        <taxon>Preaxostyla</taxon>
        <taxon>Oxymonadida</taxon>
        <taxon>Blattamonas</taxon>
    </lineage>
</organism>
<evidence type="ECO:0000313" key="2">
    <source>
        <dbReference type="Proteomes" id="UP001281761"/>
    </source>
</evidence>
<comment type="caution">
    <text evidence="1">The sequence shown here is derived from an EMBL/GenBank/DDBJ whole genome shotgun (WGS) entry which is preliminary data.</text>
</comment>
<reference evidence="1 2" key="1">
    <citation type="journal article" date="2022" name="bioRxiv">
        <title>Genomics of Preaxostyla Flagellates Illuminates Evolutionary Transitions and the Path Towards Mitochondrial Loss.</title>
        <authorList>
            <person name="Novak L.V.F."/>
            <person name="Treitli S.C."/>
            <person name="Pyrih J."/>
            <person name="Halakuc P."/>
            <person name="Pipaliya S.V."/>
            <person name="Vacek V."/>
            <person name="Brzon O."/>
            <person name="Soukal P."/>
            <person name="Eme L."/>
            <person name="Dacks J.B."/>
            <person name="Karnkowska A."/>
            <person name="Elias M."/>
            <person name="Hampl V."/>
        </authorList>
    </citation>
    <scope>NUCLEOTIDE SEQUENCE [LARGE SCALE GENOMIC DNA]</scope>
    <source>
        <strain evidence="1">NAU3</strain>
        <tissue evidence="1">Gut</tissue>
    </source>
</reference>
<keyword evidence="2" id="KW-1185">Reference proteome</keyword>
<proteinExistence type="predicted"/>
<dbReference type="EMBL" id="JARBJD010000060">
    <property type="protein sequence ID" value="KAK2956018.1"/>
    <property type="molecule type" value="Genomic_DNA"/>
</dbReference>
<evidence type="ECO:0008006" key="3">
    <source>
        <dbReference type="Google" id="ProtNLM"/>
    </source>
</evidence>
<name>A0ABQ9XX09_9EUKA</name>
<dbReference type="Proteomes" id="UP001281761">
    <property type="component" value="Unassembled WGS sequence"/>
</dbReference>
<sequence>MLLPTEQDVIAAFVRKCVVRLTDSLPLTQLNEDKLRDLLKTSATQHFFAYYFSQYSRKLITNSARSDTPAFTQLSSLVEFTLDEAKRQCTFSVGSSLLEATEDADTTRENGPTYAMYCLNHLVREHTIWKESRIWKDAFYALKTYEQYRTQQERTPTRSEEDEPSPFAQFHKKIAESDLPYDTRDNKEKFNSTLVTERIVYSMKQLNVENETIQSFINEIAGVDKLDKIHIDYLSEYIT</sequence>
<protein>
    <recommendedName>
        <fullName evidence="3">SBF1/SBF2 domain-containing protein</fullName>
    </recommendedName>
</protein>
<evidence type="ECO:0000313" key="1">
    <source>
        <dbReference type="EMBL" id="KAK2956018.1"/>
    </source>
</evidence>